<evidence type="ECO:0000313" key="2">
    <source>
        <dbReference type="EMBL" id="KAF7682680.1"/>
    </source>
</evidence>
<reference evidence="2 3" key="1">
    <citation type="submission" date="2019-01" db="EMBL/GenBank/DDBJ databases">
        <title>Genomes sequencing and comparative genomics of infectious freshwater microsporidia, Cucumispora dikerogammari and Thelohania contejeani.</title>
        <authorList>
            <person name="Cormier A."/>
            <person name="Giraud I."/>
            <person name="Wattier R."/>
            <person name="Teixeira M."/>
            <person name="Grandjean F."/>
            <person name="Rigaud T."/>
            <person name="Cordaux R."/>
        </authorList>
    </citation>
    <scope>NUCLEOTIDE SEQUENCE [LARGE SCALE GENOMIC DNA]</scope>
    <source>
        <strain evidence="2">T1</strain>
        <tissue evidence="2">Spores</tissue>
    </source>
</reference>
<dbReference type="PANTHER" id="PTHR35450">
    <property type="entry name" value="REVERSE TRANSCRIPTASE DOMAIN-CONTAINING PROTEIN"/>
    <property type="match status" value="1"/>
</dbReference>
<dbReference type="Proteomes" id="UP001516464">
    <property type="component" value="Unassembled WGS sequence"/>
</dbReference>
<dbReference type="EMBL" id="SBIQ01000202">
    <property type="protein sequence ID" value="KAF7682680.1"/>
    <property type="molecule type" value="Genomic_DNA"/>
</dbReference>
<dbReference type="PROSITE" id="PS50878">
    <property type="entry name" value="RT_POL"/>
    <property type="match status" value="1"/>
</dbReference>
<keyword evidence="3" id="KW-1185">Reference proteome</keyword>
<dbReference type="InterPro" id="IPR000477">
    <property type="entry name" value="RT_dom"/>
</dbReference>
<proteinExistence type="predicted"/>
<protein>
    <submittedName>
        <fullName evidence="2">Retrovirus-related Pol polyprotein from type-1 retrotransposable element R2</fullName>
    </submittedName>
</protein>
<sequence>MLNLFLSKANGHLSKLTWIDVKKAFDSIDHKQLVECIYKLGFSKWIKTFVKEITSKWSSDVKAGSERIVNIKVKKGILQGDILNPHLFVLCIDHLSQRLNERYPKVSIHAEEISHATNHLLFIDDLILLATNSTVNGNMVKETMSFFKAIGLEIN</sequence>
<dbReference type="InterPro" id="IPR043502">
    <property type="entry name" value="DNA/RNA_pol_sf"/>
</dbReference>
<evidence type="ECO:0000259" key="1">
    <source>
        <dbReference type="PROSITE" id="PS50878"/>
    </source>
</evidence>
<name>A0ABQ7HWY5_9MICR</name>
<accession>A0ABQ7HWY5</accession>
<gene>
    <name evidence="2" type="primary">PO23_0</name>
    <name evidence="2" type="ORF">TCON_2103</name>
</gene>
<evidence type="ECO:0000313" key="3">
    <source>
        <dbReference type="Proteomes" id="UP001516464"/>
    </source>
</evidence>
<dbReference type="Pfam" id="PF00078">
    <property type="entry name" value="RVT_1"/>
    <property type="match status" value="1"/>
</dbReference>
<feature type="domain" description="Reverse transcriptase" evidence="1">
    <location>
        <begin position="1"/>
        <end position="155"/>
    </location>
</feature>
<organism evidence="2 3">
    <name type="scientific">Astathelohania contejeani</name>
    <dbReference type="NCBI Taxonomy" id="164912"/>
    <lineage>
        <taxon>Eukaryota</taxon>
        <taxon>Fungi</taxon>
        <taxon>Fungi incertae sedis</taxon>
        <taxon>Microsporidia</taxon>
        <taxon>Astathelohaniidae</taxon>
        <taxon>Astathelohania</taxon>
    </lineage>
</organism>
<dbReference type="PANTHER" id="PTHR35450:SF2">
    <property type="entry name" value="REVERSE TRANSCRIPTASE DOMAIN-CONTAINING PROTEIN"/>
    <property type="match status" value="1"/>
</dbReference>
<comment type="caution">
    <text evidence="2">The sequence shown here is derived from an EMBL/GenBank/DDBJ whole genome shotgun (WGS) entry which is preliminary data.</text>
</comment>
<dbReference type="SUPFAM" id="SSF56672">
    <property type="entry name" value="DNA/RNA polymerases"/>
    <property type="match status" value="1"/>
</dbReference>